<proteinExistence type="inferred from homology"/>
<evidence type="ECO:0000256" key="4">
    <source>
        <dbReference type="ARBA" id="ARBA00022692"/>
    </source>
</evidence>
<evidence type="ECO:0000256" key="1">
    <source>
        <dbReference type="ARBA" id="ARBA00004571"/>
    </source>
</evidence>
<dbReference type="OrthoDB" id="6679728at2"/>
<name>A0A1X6YND4_9RHOB</name>
<protein>
    <submittedName>
        <fullName evidence="9">Outer membrane protein transport protein (OMPP1/FadL/TodX)</fullName>
    </submittedName>
</protein>
<keyword evidence="7" id="KW-0998">Cell outer membrane</keyword>
<keyword evidence="6" id="KW-0472">Membrane</keyword>
<comment type="subcellular location">
    <subcellularLocation>
        <location evidence="1">Cell outer membrane</location>
        <topology evidence="1">Multi-pass membrane protein</topology>
    </subcellularLocation>
</comment>
<dbReference type="GO" id="GO:0009279">
    <property type="term" value="C:cell outer membrane"/>
    <property type="evidence" value="ECO:0007669"/>
    <property type="project" value="UniProtKB-SubCell"/>
</dbReference>
<gene>
    <name evidence="9" type="ORF">ROH8110_01172</name>
</gene>
<dbReference type="AlphaFoldDB" id="A0A1X6YND4"/>
<dbReference type="PANTHER" id="PTHR35093:SF8">
    <property type="entry name" value="OUTER MEMBRANE PROTEIN NMB0088-RELATED"/>
    <property type="match status" value="1"/>
</dbReference>
<sequence>MTRTILTAAALCAATGAAHAGGIDRSGQSIAALFEQGNYAEFSLGSVSPSVSGSVLGVGSGNMADPYWQVGAAYKQQINDNLSYAVIFDQPFGANVQYSAGVPYPLATSNATLETAALTGLLRYRMDNGFGIHGGLRLQRLEARARFPIVAGYNATADSDYGVGYVAGASYERPDIALRVALTYNSKIKTSHTTLETLTAPVTALVTKTEVETPQSVNLDFQTGIAKDTLIFGGIRWVNWSDFTIDPLIYRGATGNAFLSYADDTYTYTMGVGRRFTDTWSGSVSLTYEDGDSVTPVSNLGPTSGKFGVTVGARYKNENFSVSTGINYTWIGDATTAIGPLRPKFTDNSAIGVGVKVGWNY</sequence>
<dbReference type="RefSeq" id="WP_085816689.1">
    <property type="nucleotide sequence ID" value="NZ_FWFU01000001.1"/>
</dbReference>
<keyword evidence="5 8" id="KW-0732">Signal</keyword>
<evidence type="ECO:0000313" key="9">
    <source>
        <dbReference type="EMBL" id="SLN25925.1"/>
    </source>
</evidence>
<evidence type="ECO:0000313" key="10">
    <source>
        <dbReference type="Proteomes" id="UP000193207"/>
    </source>
</evidence>
<accession>A0A1X6YND4</accession>
<dbReference type="Gene3D" id="2.40.160.60">
    <property type="entry name" value="Outer membrane protein transport protein (OMPP1/FadL/TodX)"/>
    <property type="match status" value="1"/>
</dbReference>
<dbReference type="Proteomes" id="UP000193207">
    <property type="component" value="Unassembled WGS sequence"/>
</dbReference>
<dbReference type="InterPro" id="IPR005017">
    <property type="entry name" value="OMPP1/FadL/TodX"/>
</dbReference>
<organism evidence="9 10">
    <name type="scientific">Roseovarius halotolerans</name>
    <dbReference type="NCBI Taxonomy" id="505353"/>
    <lineage>
        <taxon>Bacteria</taxon>
        <taxon>Pseudomonadati</taxon>
        <taxon>Pseudomonadota</taxon>
        <taxon>Alphaproteobacteria</taxon>
        <taxon>Rhodobacterales</taxon>
        <taxon>Roseobacteraceae</taxon>
        <taxon>Roseovarius</taxon>
    </lineage>
</organism>
<dbReference type="GO" id="GO:0015483">
    <property type="term" value="F:long-chain fatty acid transporting porin activity"/>
    <property type="evidence" value="ECO:0007669"/>
    <property type="project" value="TreeGrafter"/>
</dbReference>
<evidence type="ECO:0000256" key="3">
    <source>
        <dbReference type="ARBA" id="ARBA00022452"/>
    </source>
</evidence>
<evidence type="ECO:0000256" key="7">
    <source>
        <dbReference type="ARBA" id="ARBA00023237"/>
    </source>
</evidence>
<evidence type="ECO:0000256" key="8">
    <source>
        <dbReference type="SAM" id="SignalP"/>
    </source>
</evidence>
<feature type="chain" id="PRO_5012439989" evidence="8">
    <location>
        <begin position="21"/>
        <end position="361"/>
    </location>
</feature>
<evidence type="ECO:0000256" key="2">
    <source>
        <dbReference type="ARBA" id="ARBA00008163"/>
    </source>
</evidence>
<reference evidence="9 10" key="1">
    <citation type="submission" date="2017-03" db="EMBL/GenBank/DDBJ databases">
        <authorList>
            <person name="Afonso C.L."/>
            <person name="Miller P.J."/>
            <person name="Scott M.A."/>
            <person name="Spackman E."/>
            <person name="Goraichik I."/>
            <person name="Dimitrov K.M."/>
            <person name="Suarez D.L."/>
            <person name="Swayne D.E."/>
        </authorList>
    </citation>
    <scope>NUCLEOTIDE SEQUENCE [LARGE SCALE GENOMIC DNA]</scope>
    <source>
        <strain evidence="9 10">CECT 8110</strain>
    </source>
</reference>
<evidence type="ECO:0000256" key="5">
    <source>
        <dbReference type="ARBA" id="ARBA00022729"/>
    </source>
</evidence>
<dbReference type="PANTHER" id="PTHR35093">
    <property type="entry name" value="OUTER MEMBRANE PROTEIN NMB0088-RELATED"/>
    <property type="match status" value="1"/>
</dbReference>
<keyword evidence="3" id="KW-1134">Transmembrane beta strand</keyword>
<dbReference type="EMBL" id="FWFU01000001">
    <property type="protein sequence ID" value="SLN25925.1"/>
    <property type="molecule type" value="Genomic_DNA"/>
</dbReference>
<feature type="signal peptide" evidence="8">
    <location>
        <begin position="1"/>
        <end position="20"/>
    </location>
</feature>
<evidence type="ECO:0000256" key="6">
    <source>
        <dbReference type="ARBA" id="ARBA00023136"/>
    </source>
</evidence>
<dbReference type="Pfam" id="PF03349">
    <property type="entry name" value="Toluene_X"/>
    <property type="match status" value="1"/>
</dbReference>
<comment type="similarity">
    <text evidence="2">Belongs to the OmpP1/FadL family.</text>
</comment>
<keyword evidence="4" id="KW-0812">Transmembrane</keyword>
<dbReference type="SUPFAM" id="SSF56935">
    <property type="entry name" value="Porins"/>
    <property type="match status" value="1"/>
</dbReference>
<keyword evidence="10" id="KW-1185">Reference proteome</keyword>